<evidence type="ECO:0000313" key="2">
    <source>
        <dbReference type="Proteomes" id="UP000215086"/>
    </source>
</evidence>
<reference evidence="1 2" key="1">
    <citation type="journal article" name="Front. Microbiol.">
        <title>Sugar Metabolism of the First Thermophilic Planctomycete Thermogutta terrifontis: Comparative Genomic and Transcriptomic Approaches.</title>
        <authorList>
            <person name="Elcheninov A.G."/>
            <person name="Menzel P."/>
            <person name="Gudbergsdottir S.R."/>
            <person name="Slesarev A.I."/>
            <person name="Kadnikov V.V."/>
            <person name="Krogh A."/>
            <person name="Bonch-Osmolovskaya E.A."/>
            <person name="Peng X."/>
            <person name="Kublanov I.V."/>
        </authorList>
    </citation>
    <scope>NUCLEOTIDE SEQUENCE [LARGE SCALE GENOMIC DNA]</scope>
    <source>
        <strain evidence="1 2">R1</strain>
    </source>
</reference>
<dbReference type="Proteomes" id="UP000215086">
    <property type="component" value="Chromosome"/>
</dbReference>
<accession>A0A286RBR0</accession>
<organism evidence="1 2">
    <name type="scientific">Thermogutta terrifontis</name>
    <dbReference type="NCBI Taxonomy" id="1331910"/>
    <lineage>
        <taxon>Bacteria</taxon>
        <taxon>Pseudomonadati</taxon>
        <taxon>Planctomycetota</taxon>
        <taxon>Planctomycetia</taxon>
        <taxon>Pirellulales</taxon>
        <taxon>Thermoguttaceae</taxon>
        <taxon>Thermogutta</taxon>
    </lineage>
</organism>
<gene>
    <name evidence="1" type="ORF">THTE_0800</name>
</gene>
<protein>
    <submittedName>
        <fullName evidence="1">Uncharacterized protein</fullName>
    </submittedName>
</protein>
<dbReference type="KEGG" id="ttf:THTE_0800"/>
<name>A0A286RBR0_9BACT</name>
<keyword evidence="2" id="KW-1185">Reference proteome</keyword>
<proteinExistence type="predicted"/>
<dbReference type="AlphaFoldDB" id="A0A286RBR0"/>
<evidence type="ECO:0000313" key="1">
    <source>
        <dbReference type="EMBL" id="ASV73402.1"/>
    </source>
</evidence>
<dbReference type="EMBL" id="CP018477">
    <property type="protein sequence ID" value="ASV73402.1"/>
    <property type="molecule type" value="Genomic_DNA"/>
</dbReference>
<sequence length="49" mass="5587">MNCPYQGQSQHTAEWHRARQACPSDLFPEGRACQVRRLTLDHPFAFGGD</sequence>